<name>A0A1A6BLZ8_MYCGO</name>
<accession>A0A1A6BLZ8</accession>
<protein>
    <submittedName>
        <fullName evidence="2">Uncharacterized protein</fullName>
    </submittedName>
</protein>
<evidence type="ECO:0000256" key="1">
    <source>
        <dbReference type="SAM" id="MobiDB-lite"/>
    </source>
</evidence>
<proteinExistence type="predicted"/>
<dbReference type="EMBL" id="MAEM01000078">
    <property type="protein sequence ID" value="OBS03360.1"/>
    <property type="molecule type" value="Genomic_DNA"/>
</dbReference>
<feature type="region of interest" description="Disordered" evidence="1">
    <location>
        <begin position="52"/>
        <end position="74"/>
    </location>
</feature>
<dbReference type="Proteomes" id="UP000093757">
    <property type="component" value="Unassembled WGS sequence"/>
</dbReference>
<evidence type="ECO:0000313" key="3">
    <source>
        <dbReference type="Proteomes" id="UP000093757"/>
    </source>
</evidence>
<gene>
    <name evidence="2" type="ORF">A9W98_09980</name>
</gene>
<evidence type="ECO:0000313" key="2">
    <source>
        <dbReference type="EMBL" id="OBS03360.1"/>
    </source>
</evidence>
<organism evidence="2 3">
    <name type="scientific">Mycobacterium gordonae</name>
    <dbReference type="NCBI Taxonomy" id="1778"/>
    <lineage>
        <taxon>Bacteria</taxon>
        <taxon>Bacillati</taxon>
        <taxon>Actinomycetota</taxon>
        <taxon>Actinomycetes</taxon>
        <taxon>Mycobacteriales</taxon>
        <taxon>Mycobacteriaceae</taxon>
        <taxon>Mycobacterium</taxon>
    </lineage>
</organism>
<dbReference type="AlphaFoldDB" id="A0A1A6BLZ8"/>
<sequence>MVLPGLTLTKGMRQADVDEGAKRMHPEIGGDLLKRDPVITIASDPNNVVTELPGLRPRHDDIFPAHPSGASQLR</sequence>
<comment type="caution">
    <text evidence="2">The sequence shown here is derived from an EMBL/GenBank/DDBJ whole genome shotgun (WGS) entry which is preliminary data.</text>
</comment>
<reference evidence="2 3" key="1">
    <citation type="submission" date="2016-06" db="EMBL/GenBank/DDBJ databases">
        <authorList>
            <person name="Kjaerup R.B."/>
            <person name="Dalgaard T.S."/>
            <person name="Juul-Madsen H.R."/>
        </authorList>
    </citation>
    <scope>NUCLEOTIDE SEQUENCE [LARGE SCALE GENOMIC DNA]</scope>
    <source>
        <strain evidence="2 3">1245752.6</strain>
    </source>
</reference>